<dbReference type="PANTHER" id="PTHR30026:SF20">
    <property type="entry name" value="OUTER MEMBRANE PROTEIN TOLC"/>
    <property type="match status" value="1"/>
</dbReference>
<evidence type="ECO:0000256" key="1">
    <source>
        <dbReference type="ARBA" id="ARBA00004442"/>
    </source>
</evidence>
<evidence type="ECO:0000256" key="7">
    <source>
        <dbReference type="ARBA" id="ARBA00023237"/>
    </source>
</evidence>
<dbReference type="GO" id="GO:0015562">
    <property type="term" value="F:efflux transmembrane transporter activity"/>
    <property type="evidence" value="ECO:0007669"/>
    <property type="project" value="InterPro"/>
</dbReference>
<reference evidence="9 10" key="1">
    <citation type="submission" date="2019-09" db="EMBL/GenBank/DDBJ databases">
        <title>Sulfurimonas gotlandica sp. nov., a chemoautotrophic and psychrotolerant epsilonproteobacterium isolated from a pelagic redoxcline, and an emended description of the genus Sulfurimonas.</title>
        <authorList>
            <person name="Wang S."/>
            <person name="Jiang L."/>
            <person name="Shao S."/>
        </authorList>
    </citation>
    <scope>NUCLEOTIDE SEQUENCE [LARGE SCALE GENOMIC DNA]</scope>
    <source>
        <strain evidence="9 10">GYSZ_1</strain>
    </source>
</reference>
<accession>A0A5P8P1K6</accession>
<evidence type="ECO:0000256" key="4">
    <source>
        <dbReference type="ARBA" id="ARBA00022452"/>
    </source>
</evidence>
<dbReference type="AlphaFoldDB" id="A0A5P8P1K6"/>
<comment type="subcellular location">
    <subcellularLocation>
        <location evidence="1">Cell outer membrane</location>
    </subcellularLocation>
</comment>
<dbReference type="GO" id="GO:1990281">
    <property type="term" value="C:efflux pump complex"/>
    <property type="evidence" value="ECO:0007669"/>
    <property type="project" value="TreeGrafter"/>
</dbReference>
<dbReference type="InterPro" id="IPR003423">
    <property type="entry name" value="OMP_efflux"/>
</dbReference>
<dbReference type="KEGG" id="sulg:FJR48_07460"/>
<dbReference type="Pfam" id="PF02321">
    <property type="entry name" value="OEP"/>
    <property type="match status" value="1"/>
</dbReference>
<dbReference type="OrthoDB" id="5338266at2"/>
<dbReference type="Gene3D" id="1.20.1600.10">
    <property type="entry name" value="Outer membrane efflux proteins (OEP)"/>
    <property type="match status" value="1"/>
</dbReference>
<gene>
    <name evidence="9" type="ORF">FJR48_07460</name>
</gene>
<proteinExistence type="inferred from homology"/>
<keyword evidence="10" id="KW-1185">Reference proteome</keyword>
<protein>
    <submittedName>
        <fullName evidence="9">TolC family protein</fullName>
    </submittedName>
</protein>
<organism evidence="9 10">
    <name type="scientific">Sulfurimonas lithotrophica</name>
    <dbReference type="NCBI Taxonomy" id="2590022"/>
    <lineage>
        <taxon>Bacteria</taxon>
        <taxon>Pseudomonadati</taxon>
        <taxon>Campylobacterota</taxon>
        <taxon>Epsilonproteobacteria</taxon>
        <taxon>Campylobacterales</taxon>
        <taxon>Sulfurimonadaceae</taxon>
        <taxon>Sulfurimonas</taxon>
    </lineage>
</organism>
<name>A0A5P8P1K6_9BACT</name>
<evidence type="ECO:0000313" key="9">
    <source>
        <dbReference type="EMBL" id="QFR49579.1"/>
    </source>
</evidence>
<keyword evidence="7" id="KW-0998">Cell outer membrane</keyword>
<dbReference type="Proteomes" id="UP000326944">
    <property type="component" value="Chromosome"/>
</dbReference>
<evidence type="ECO:0000256" key="2">
    <source>
        <dbReference type="ARBA" id="ARBA00007613"/>
    </source>
</evidence>
<evidence type="ECO:0000313" key="10">
    <source>
        <dbReference type="Proteomes" id="UP000326944"/>
    </source>
</evidence>
<dbReference type="SUPFAM" id="SSF56954">
    <property type="entry name" value="Outer membrane efflux proteins (OEP)"/>
    <property type="match status" value="1"/>
</dbReference>
<evidence type="ECO:0000256" key="5">
    <source>
        <dbReference type="ARBA" id="ARBA00022692"/>
    </source>
</evidence>
<dbReference type="GO" id="GO:0009279">
    <property type="term" value="C:cell outer membrane"/>
    <property type="evidence" value="ECO:0007669"/>
    <property type="project" value="UniProtKB-SubCell"/>
</dbReference>
<comment type="similarity">
    <text evidence="2">Belongs to the outer membrane factor (OMF) (TC 1.B.17) family.</text>
</comment>
<keyword evidence="6 8" id="KW-0472">Membrane</keyword>
<evidence type="ECO:0000256" key="3">
    <source>
        <dbReference type="ARBA" id="ARBA00022448"/>
    </source>
</evidence>
<dbReference type="InterPro" id="IPR051906">
    <property type="entry name" value="TolC-like"/>
</dbReference>
<evidence type="ECO:0000256" key="6">
    <source>
        <dbReference type="ARBA" id="ARBA00023136"/>
    </source>
</evidence>
<dbReference type="EMBL" id="CP043617">
    <property type="protein sequence ID" value="QFR49579.1"/>
    <property type="molecule type" value="Genomic_DNA"/>
</dbReference>
<keyword evidence="3" id="KW-0813">Transport</keyword>
<keyword evidence="5 8" id="KW-0812">Transmembrane</keyword>
<keyword evidence="8" id="KW-1133">Transmembrane helix</keyword>
<dbReference type="GO" id="GO:0015288">
    <property type="term" value="F:porin activity"/>
    <property type="evidence" value="ECO:0007669"/>
    <property type="project" value="TreeGrafter"/>
</dbReference>
<evidence type="ECO:0000256" key="8">
    <source>
        <dbReference type="SAM" id="Phobius"/>
    </source>
</evidence>
<sequence>MCIYEHTKGVQVIKLLFLLIFSTQIFASSLLELIEQAQKNDLVEVYKYKLDSTGKAYEATKSSYLPRVDIGAIEQFTSPADSLGAGQIYSAYAEVTAVLIDGFKRENLLEEKEKLNIASKHDLQQIKKDISLEVASIYFNMQIIKADITSLKHSKIQLQEQLHQQQRFFKAKLTTEDNVARIEAAIANTDYQIELKKYAYDEYASKLHTLTNTEIRELKQQNIIEPKDVEAKELDSIKSMQAQVESIGYKAEQLESTNYPTLILSDKYSYYKYGDDGLKKLGIPNVERIESQNVVTLNLSMRLFDFGTASKQKELVLSEQNALFSELIYKKKEVKENIKLALRAIEKAKKLLYASELSQDASNRTYKIVHKKYKARVVDYVNYLDALSNKIEAEAQYNRALGALQISYAKYYYNAGFDIKDYIK</sequence>
<keyword evidence="4" id="KW-1134">Transmembrane beta strand</keyword>
<dbReference type="PANTHER" id="PTHR30026">
    <property type="entry name" value="OUTER MEMBRANE PROTEIN TOLC"/>
    <property type="match status" value="1"/>
</dbReference>
<feature type="transmembrane region" description="Helical" evidence="8">
    <location>
        <begin position="12"/>
        <end position="31"/>
    </location>
</feature>